<dbReference type="STRING" id="321339.SAMN05444340_11725"/>
<organism evidence="1 2">
    <name type="scientific">Citreimonas salinaria</name>
    <dbReference type="NCBI Taxonomy" id="321339"/>
    <lineage>
        <taxon>Bacteria</taxon>
        <taxon>Pseudomonadati</taxon>
        <taxon>Pseudomonadota</taxon>
        <taxon>Alphaproteobacteria</taxon>
        <taxon>Rhodobacterales</taxon>
        <taxon>Roseobacteraceae</taxon>
        <taxon>Citreimonas</taxon>
    </lineage>
</organism>
<dbReference type="InterPro" id="IPR035437">
    <property type="entry name" value="SNase_OB-fold_sf"/>
</dbReference>
<dbReference type="Gene3D" id="2.40.50.90">
    <property type="match status" value="1"/>
</dbReference>
<dbReference type="SUPFAM" id="SSF50199">
    <property type="entry name" value="Staphylococcal nuclease"/>
    <property type="match status" value="1"/>
</dbReference>
<keyword evidence="2" id="KW-1185">Reference proteome</keyword>
<name>A0A1H3MH17_9RHOB</name>
<dbReference type="EMBL" id="FNPF01000017">
    <property type="protein sequence ID" value="SDY75982.1"/>
    <property type="molecule type" value="Genomic_DNA"/>
</dbReference>
<proteinExistence type="predicted"/>
<protein>
    <recommendedName>
        <fullName evidence="3">Nuclease homologue</fullName>
    </recommendedName>
</protein>
<sequence>MSCLAVLAVTAAMIIDGDTVRLSGSNARLTGEGNAPFDTPETWKPQCRSEAKLGAQATGYVRSMMPGQLCIIGRGAGGYGRDLAVLYGSDGRDIREGLMERGLAKASKNANWCR</sequence>
<reference evidence="1 2" key="1">
    <citation type="submission" date="2016-10" db="EMBL/GenBank/DDBJ databases">
        <authorList>
            <person name="de Groot N.N."/>
        </authorList>
    </citation>
    <scope>NUCLEOTIDE SEQUENCE [LARGE SCALE GENOMIC DNA]</scope>
    <source>
        <strain evidence="1 2">DSM 26880</strain>
    </source>
</reference>
<dbReference type="Proteomes" id="UP000199286">
    <property type="component" value="Unassembled WGS sequence"/>
</dbReference>
<evidence type="ECO:0000313" key="2">
    <source>
        <dbReference type="Proteomes" id="UP000199286"/>
    </source>
</evidence>
<gene>
    <name evidence="1" type="ORF">SAMN05444340_11725</name>
</gene>
<dbReference type="AlphaFoldDB" id="A0A1H3MH17"/>
<evidence type="ECO:0000313" key="1">
    <source>
        <dbReference type="EMBL" id="SDY75982.1"/>
    </source>
</evidence>
<evidence type="ECO:0008006" key="3">
    <source>
        <dbReference type="Google" id="ProtNLM"/>
    </source>
</evidence>
<accession>A0A1H3MH17</accession>